<dbReference type="OrthoDB" id="135105at2"/>
<dbReference type="InterPro" id="IPR007111">
    <property type="entry name" value="NACHT_NTPase"/>
</dbReference>
<dbReference type="AlphaFoldDB" id="A0A4R5AQ87"/>
<feature type="transmembrane region" description="Helical" evidence="1">
    <location>
        <begin position="20"/>
        <end position="37"/>
    </location>
</feature>
<keyword evidence="1" id="KW-1133">Transmembrane helix</keyword>
<keyword evidence="1" id="KW-0472">Membrane</keyword>
<dbReference type="Pfam" id="PF05729">
    <property type="entry name" value="NACHT"/>
    <property type="match status" value="1"/>
</dbReference>
<sequence>MTEQKPSETAPKPAVLPKVAWLLAVLLPPSAIAGFWRDVVREHLTLAAVLVIVYWAVLTVGKFAAGFVRDLVKRRREGWLDSTDRALARRFSRFGARYAEHTAGALRFIDQKGLSTVGFYAPELDEVFVDVSLFLRAPGQIPGDLLAEAPDGEAGARQSIRDFLGESKPCVLAIVGAPGSGKTTLLRHTARHLSLDRSGKRRPVPMLLYLRDHVAAITADDPPGLAAVLRGTLGRLAADEPAGWFERQLEEGTCTVLLDGLDEVADQDARRRVTDWVERQIHDYPGNDFVITSRPTGYQGASVEGATVVQTRRFTDGQISTFVRGWYLAVERHAAQEDGEEVRHRAESGADDLRDRLRASPGLYQLTVNPLLLTMIANVHRYRGALPGSRSDLYREICQVMLSRRQEAKGLTISPRGSQKELLLRELAVTMMRDRVRDVTRQECERTLTPRLRRIATDLTAEEFLEDVGSNGLLIERENGVLSFAHFTFQEYLAAEYIKDKGPVAVLTRSVDDTWWRECTLLYAAGSDVGRIVSACLRSGTVTALALAFDCAEEGNELDPELREKLNRLLASASDEDLPEDRRRLIEAVAITRQLRQVVPVRGGARLCATPITRDTYAMFVRDMLERGEHRRPDGRPASEYVAGVRGEDAVAFVRWVDGLVGGEARYRLPYREEIEDPTAQSILHHGMRHTPPLCYWTASRDHDSGPELWIPPEEPDPLRLPHELLTTYVARDVDECPSQLAGLLLLRANTAARVALQLLDRRGDLALDLALARLPEVASHISAAFERGVLDDLDRGLLLGMVPDIEARRIPAVVAHVVGTLPEEQIPGLTRLLATQVAGDLQEASALLAGIDVTMDAGGRELAKVWEQASALDHDIRKDRRSNLAANRMGALQESEELTAINSPAFGRLLNSVLANRGRTPASPAALATAAKDGLLEASAEWDVPVWFGELELSGIVETTLSEVGDDPWIREIAQRTGRLMAQEVDREGAVTGETAVQIRLAAMCLAGEFASDGELPARALHHVWAHIAVMMTWLQAREEGVTTPVEAIVLAGD</sequence>
<name>A0A4R5AQ87_9ACTN</name>
<gene>
    <name evidence="3" type="ORF">E1293_30430</name>
</gene>
<evidence type="ECO:0000313" key="4">
    <source>
        <dbReference type="Proteomes" id="UP000295578"/>
    </source>
</evidence>
<dbReference type="InterPro" id="IPR027417">
    <property type="entry name" value="P-loop_NTPase"/>
</dbReference>
<dbReference type="EMBL" id="SMKY01000178">
    <property type="protein sequence ID" value="TDD73816.1"/>
    <property type="molecule type" value="Genomic_DNA"/>
</dbReference>
<reference evidence="3 4" key="1">
    <citation type="submission" date="2019-03" db="EMBL/GenBank/DDBJ databases">
        <title>Draft genome sequences of novel Actinobacteria.</title>
        <authorList>
            <person name="Sahin N."/>
            <person name="Ay H."/>
            <person name="Saygin H."/>
        </authorList>
    </citation>
    <scope>NUCLEOTIDE SEQUENCE [LARGE SCALE GENOMIC DNA]</scope>
    <source>
        <strain evidence="3 4">DSM 45941</strain>
    </source>
</reference>
<proteinExistence type="predicted"/>
<evidence type="ECO:0000259" key="2">
    <source>
        <dbReference type="PROSITE" id="PS50837"/>
    </source>
</evidence>
<dbReference type="PANTHER" id="PTHR46844:SF1">
    <property type="entry name" value="SLR5058 PROTEIN"/>
    <property type="match status" value="1"/>
</dbReference>
<evidence type="ECO:0000313" key="3">
    <source>
        <dbReference type="EMBL" id="TDD73816.1"/>
    </source>
</evidence>
<dbReference type="SUPFAM" id="SSF52540">
    <property type="entry name" value="P-loop containing nucleoside triphosphate hydrolases"/>
    <property type="match status" value="1"/>
</dbReference>
<dbReference type="InterPro" id="IPR003593">
    <property type="entry name" value="AAA+_ATPase"/>
</dbReference>
<accession>A0A4R5AQ87</accession>
<dbReference type="Gene3D" id="3.40.50.300">
    <property type="entry name" value="P-loop containing nucleotide triphosphate hydrolases"/>
    <property type="match status" value="1"/>
</dbReference>
<dbReference type="CDD" id="cd00267">
    <property type="entry name" value="ABC_ATPase"/>
    <property type="match status" value="1"/>
</dbReference>
<evidence type="ECO:0000256" key="1">
    <source>
        <dbReference type="SAM" id="Phobius"/>
    </source>
</evidence>
<keyword evidence="4" id="KW-1185">Reference proteome</keyword>
<dbReference type="PANTHER" id="PTHR46844">
    <property type="entry name" value="SLR5058 PROTEIN"/>
    <property type="match status" value="1"/>
</dbReference>
<dbReference type="PROSITE" id="PS50837">
    <property type="entry name" value="NACHT"/>
    <property type="match status" value="1"/>
</dbReference>
<feature type="transmembrane region" description="Helical" evidence="1">
    <location>
        <begin position="44"/>
        <end position="68"/>
    </location>
</feature>
<dbReference type="Proteomes" id="UP000295578">
    <property type="component" value="Unassembled WGS sequence"/>
</dbReference>
<dbReference type="RefSeq" id="WP_132200935.1">
    <property type="nucleotide sequence ID" value="NZ_SMKY01000178.1"/>
</dbReference>
<dbReference type="SMART" id="SM00382">
    <property type="entry name" value="AAA"/>
    <property type="match status" value="1"/>
</dbReference>
<comment type="caution">
    <text evidence="3">The sequence shown here is derived from an EMBL/GenBank/DDBJ whole genome shotgun (WGS) entry which is preliminary data.</text>
</comment>
<keyword evidence="1" id="KW-0812">Transmembrane</keyword>
<feature type="domain" description="NACHT" evidence="2">
    <location>
        <begin position="170"/>
        <end position="295"/>
    </location>
</feature>
<protein>
    <submittedName>
        <fullName evidence="3">NACHT domain-containing protein</fullName>
    </submittedName>
</protein>
<organism evidence="3 4">
    <name type="scientific">Actinomadura darangshiensis</name>
    <dbReference type="NCBI Taxonomy" id="705336"/>
    <lineage>
        <taxon>Bacteria</taxon>
        <taxon>Bacillati</taxon>
        <taxon>Actinomycetota</taxon>
        <taxon>Actinomycetes</taxon>
        <taxon>Streptosporangiales</taxon>
        <taxon>Thermomonosporaceae</taxon>
        <taxon>Actinomadura</taxon>
    </lineage>
</organism>